<dbReference type="AlphaFoldDB" id="A0A1G7SEU1"/>
<evidence type="ECO:0000259" key="3">
    <source>
        <dbReference type="Pfam" id="PF00582"/>
    </source>
</evidence>
<accession>A0A1G7SEU1</accession>
<dbReference type="Proteomes" id="UP000199706">
    <property type="component" value="Unassembled WGS sequence"/>
</dbReference>
<dbReference type="GO" id="GO:0005737">
    <property type="term" value="C:cytoplasm"/>
    <property type="evidence" value="ECO:0007669"/>
    <property type="project" value="UniProtKB-SubCell"/>
</dbReference>
<dbReference type="InterPro" id="IPR014729">
    <property type="entry name" value="Rossmann-like_a/b/a_fold"/>
</dbReference>
<evidence type="ECO:0000313" key="4">
    <source>
        <dbReference type="EMBL" id="SDG21587.1"/>
    </source>
</evidence>
<reference evidence="4 5" key="1">
    <citation type="submission" date="2016-10" db="EMBL/GenBank/DDBJ databases">
        <authorList>
            <person name="de Groot N.N."/>
        </authorList>
    </citation>
    <scope>NUCLEOTIDE SEQUENCE [LARGE SCALE GENOMIC DNA]</scope>
    <source>
        <strain evidence="4 5">LMG 2247</strain>
    </source>
</reference>
<protein>
    <recommendedName>
        <fullName evidence="2">Universal stress protein</fullName>
    </recommendedName>
</protein>
<dbReference type="PIRSF" id="PIRSF006276">
    <property type="entry name" value="UspA"/>
    <property type="match status" value="1"/>
</dbReference>
<dbReference type="EMBL" id="FNCJ01000002">
    <property type="protein sequence ID" value="SDG21587.1"/>
    <property type="molecule type" value="Genomic_DNA"/>
</dbReference>
<feature type="domain" description="UspA" evidence="3">
    <location>
        <begin position="1"/>
        <end position="146"/>
    </location>
</feature>
<keyword evidence="2" id="KW-0963">Cytoplasm</keyword>
<dbReference type="InterPro" id="IPR006015">
    <property type="entry name" value="Universal_stress_UspA"/>
</dbReference>
<sequence>MYKHILVAMDGSETSARAFDAALTLARDTGAELQPLYVVDNPLMVYDSIGYDPSILRNAFFEEGSRITAEAQSTMTRHAVRGAPRIIEVEPVGNGIAHSILAAAADLKADLVVLGTHGRRGFQRLFLGSVAERFVRMATCPVLLIPAEHAPSAHAQATRGV</sequence>
<comment type="subcellular location">
    <subcellularLocation>
        <location evidence="2">Cytoplasm</location>
    </subcellularLocation>
</comment>
<dbReference type="PANTHER" id="PTHR46268:SF6">
    <property type="entry name" value="UNIVERSAL STRESS PROTEIN UP12"/>
    <property type="match status" value="1"/>
</dbReference>
<dbReference type="InterPro" id="IPR006016">
    <property type="entry name" value="UspA"/>
</dbReference>
<dbReference type="SUPFAM" id="SSF52402">
    <property type="entry name" value="Adenine nucleotide alpha hydrolases-like"/>
    <property type="match status" value="1"/>
</dbReference>
<organism evidence="4 5">
    <name type="scientific">Paraburkholderia phenazinium</name>
    <dbReference type="NCBI Taxonomy" id="60549"/>
    <lineage>
        <taxon>Bacteria</taxon>
        <taxon>Pseudomonadati</taxon>
        <taxon>Pseudomonadota</taxon>
        <taxon>Betaproteobacteria</taxon>
        <taxon>Burkholderiales</taxon>
        <taxon>Burkholderiaceae</taxon>
        <taxon>Paraburkholderia</taxon>
    </lineage>
</organism>
<evidence type="ECO:0000313" key="5">
    <source>
        <dbReference type="Proteomes" id="UP000199706"/>
    </source>
</evidence>
<dbReference type="PANTHER" id="PTHR46268">
    <property type="entry name" value="STRESS RESPONSE PROTEIN NHAX"/>
    <property type="match status" value="1"/>
</dbReference>
<evidence type="ECO:0000256" key="1">
    <source>
        <dbReference type="ARBA" id="ARBA00008791"/>
    </source>
</evidence>
<dbReference type="Pfam" id="PF00582">
    <property type="entry name" value="Usp"/>
    <property type="match status" value="1"/>
</dbReference>
<name>A0A1G7SEU1_9BURK</name>
<dbReference type="Gene3D" id="3.40.50.620">
    <property type="entry name" value="HUPs"/>
    <property type="match status" value="1"/>
</dbReference>
<proteinExistence type="inferred from homology"/>
<dbReference type="CDD" id="cd00293">
    <property type="entry name" value="USP-like"/>
    <property type="match status" value="1"/>
</dbReference>
<dbReference type="RefSeq" id="WP_090682977.1">
    <property type="nucleotide sequence ID" value="NZ_CADERL010000002.1"/>
</dbReference>
<comment type="similarity">
    <text evidence="1 2">Belongs to the universal stress protein A family.</text>
</comment>
<evidence type="ECO:0000256" key="2">
    <source>
        <dbReference type="PIRNR" id="PIRNR006276"/>
    </source>
</evidence>
<gene>
    <name evidence="4" type="ORF">SAMN05216466_102495</name>
</gene>
<dbReference type="PRINTS" id="PR01438">
    <property type="entry name" value="UNVRSLSTRESS"/>
</dbReference>
<dbReference type="OrthoDB" id="8547832at2"/>